<feature type="transmembrane region" description="Helical" evidence="8">
    <location>
        <begin position="167"/>
        <end position="188"/>
    </location>
</feature>
<organism evidence="9">
    <name type="scientific">marine sediment metagenome</name>
    <dbReference type="NCBI Taxonomy" id="412755"/>
    <lineage>
        <taxon>unclassified sequences</taxon>
        <taxon>metagenomes</taxon>
        <taxon>ecological metagenomes</taxon>
    </lineage>
</organism>
<evidence type="ECO:0000256" key="5">
    <source>
        <dbReference type="ARBA" id="ARBA00022748"/>
    </source>
</evidence>
<accession>A0A0F9NNJ6</accession>
<dbReference type="EMBL" id="LAZR01007799">
    <property type="protein sequence ID" value="KKM82857.1"/>
    <property type="molecule type" value="Genomic_DNA"/>
</dbReference>
<comment type="caution">
    <text evidence="9">The sequence shown here is derived from an EMBL/GenBank/DDBJ whole genome shotgun (WGS) entry which is preliminary data.</text>
</comment>
<dbReference type="GO" id="GO:0017004">
    <property type="term" value="P:cytochrome complex assembly"/>
    <property type="evidence" value="ECO:0007669"/>
    <property type="project" value="UniProtKB-KW"/>
</dbReference>
<dbReference type="PANTHER" id="PTHR30070">
    <property type="entry name" value="HEME EXPORTER PROTEIN B"/>
    <property type="match status" value="1"/>
</dbReference>
<sequence>MLREATAILRKDILLELRGKESLSLMLFLSLLLMVIFNFALDVNAENVSELAPGILWVIFSFAGVLGMGRTSMAERDDDAYLGILFSPASSESFFIGKMLSNLLFLLIMEVFAIFSFAVLFDFEPIVAAMPQIALPLILATLGFSIVGTLFAFISTTSRYGEVLLPFIYFPVVVPLILGGVTSMDIVLNANDGMEKWLQIMGAFDVIYLGVSILLFHHLLEE</sequence>
<keyword evidence="5" id="KW-0201">Cytochrome c-type biogenesis</keyword>
<evidence type="ECO:0000256" key="1">
    <source>
        <dbReference type="ARBA" id="ARBA00004141"/>
    </source>
</evidence>
<evidence type="ECO:0000256" key="4">
    <source>
        <dbReference type="ARBA" id="ARBA00022692"/>
    </source>
</evidence>
<dbReference type="AlphaFoldDB" id="A0A0F9NNJ6"/>
<comment type="similarity">
    <text evidence="2">Belongs to the CcmB/CycW/HelB family.</text>
</comment>
<proteinExistence type="inferred from homology"/>
<evidence type="ECO:0008006" key="10">
    <source>
        <dbReference type="Google" id="ProtNLM"/>
    </source>
</evidence>
<feature type="transmembrane region" description="Helical" evidence="8">
    <location>
        <begin position="200"/>
        <end position="220"/>
    </location>
</feature>
<feature type="transmembrane region" description="Helical" evidence="8">
    <location>
        <begin position="103"/>
        <end position="121"/>
    </location>
</feature>
<feature type="transmembrane region" description="Helical" evidence="8">
    <location>
        <begin position="51"/>
        <end position="68"/>
    </location>
</feature>
<evidence type="ECO:0000256" key="7">
    <source>
        <dbReference type="ARBA" id="ARBA00023136"/>
    </source>
</evidence>
<dbReference type="GO" id="GO:0005886">
    <property type="term" value="C:plasma membrane"/>
    <property type="evidence" value="ECO:0007669"/>
    <property type="project" value="TreeGrafter"/>
</dbReference>
<evidence type="ECO:0000256" key="3">
    <source>
        <dbReference type="ARBA" id="ARBA00022448"/>
    </source>
</evidence>
<keyword evidence="6 8" id="KW-1133">Transmembrane helix</keyword>
<dbReference type="GO" id="GO:1903607">
    <property type="term" value="P:cytochrome c biosynthetic process"/>
    <property type="evidence" value="ECO:0007669"/>
    <property type="project" value="TreeGrafter"/>
</dbReference>
<dbReference type="InterPro" id="IPR003544">
    <property type="entry name" value="Cyt_c_biogenesis_CcmB"/>
</dbReference>
<dbReference type="Pfam" id="PF03379">
    <property type="entry name" value="CcmB"/>
    <property type="match status" value="1"/>
</dbReference>
<feature type="transmembrane region" description="Helical" evidence="8">
    <location>
        <begin position="133"/>
        <end position="155"/>
    </location>
</feature>
<gene>
    <name evidence="9" type="ORF">LCGC14_1315350</name>
</gene>
<evidence type="ECO:0000256" key="6">
    <source>
        <dbReference type="ARBA" id="ARBA00022989"/>
    </source>
</evidence>
<keyword evidence="3" id="KW-0813">Transport</keyword>
<dbReference type="PANTHER" id="PTHR30070:SF1">
    <property type="entry name" value="CYTOCHROME C BIOGENESIS B-RELATED"/>
    <property type="match status" value="1"/>
</dbReference>
<dbReference type="GO" id="GO:0015232">
    <property type="term" value="F:heme transmembrane transporter activity"/>
    <property type="evidence" value="ECO:0007669"/>
    <property type="project" value="InterPro"/>
</dbReference>
<comment type="subcellular location">
    <subcellularLocation>
        <location evidence="1">Membrane</location>
        <topology evidence="1">Multi-pass membrane protein</topology>
    </subcellularLocation>
</comment>
<feature type="transmembrane region" description="Helical" evidence="8">
    <location>
        <begin position="21"/>
        <end position="39"/>
    </location>
</feature>
<keyword evidence="7 8" id="KW-0472">Membrane</keyword>
<evidence type="ECO:0000256" key="8">
    <source>
        <dbReference type="SAM" id="Phobius"/>
    </source>
</evidence>
<evidence type="ECO:0000256" key="2">
    <source>
        <dbReference type="ARBA" id="ARBA00010544"/>
    </source>
</evidence>
<keyword evidence="4 8" id="KW-0812">Transmembrane</keyword>
<name>A0A0F9NNJ6_9ZZZZ</name>
<protein>
    <recommendedName>
        <fullName evidence="10">Heme exporter protein B</fullName>
    </recommendedName>
</protein>
<evidence type="ECO:0000313" key="9">
    <source>
        <dbReference type="EMBL" id="KKM82857.1"/>
    </source>
</evidence>
<reference evidence="9" key="1">
    <citation type="journal article" date="2015" name="Nature">
        <title>Complex archaea that bridge the gap between prokaryotes and eukaryotes.</title>
        <authorList>
            <person name="Spang A."/>
            <person name="Saw J.H."/>
            <person name="Jorgensen S.L."/>
            <person name="Zaremba-Niedzwiedzka K."/>
            <person name="Martijn J."/>
            <person name="Lind A.E."/>
            <person name="van Eijk R."/>
            <person name="Schleper C."/>
            <person name="Guy L."/>
            <person name="Ettema T.J."/>
        </authorList>
    </citation>
    <scope>NUCLEOTIDE SEQUENCE</scope>
</reference>